<evidence type="ECO:0000313" key="13">
    <source>
        <dbReference type="Proteomes" id="UP000018895"/>
    </source>
</evidence>
<keyword evidence="7" id="KW-0804">Transcription</keyword>
<dbReference type="PROSITE" id="PS01124">
    <property type="entry name" value="HTH_ARAC_FAMILY_2"/>
    <property type="match status" value="1"/>
</dbReference>
<dbReference type="InterPro" id="IPR051552">
    <property type="entry name" value="HptR"/>
</dbReference>
<organism evidence="12 13">
    <name type="scientific">Halalkalibacter hemicellulosilyticusJCM 9152</name>
    <dbReference type="NCBI Taxonomy" id="1236971"/>
    <lineage>
        <taxon>Bacteria</taxon>
        <taxon>Bacillati</taxon>
        <taxon>Bacillota</taxon>
        <taxon>Bacilli</taxon>
        <taxon>Bacillales</taxon>
        <taxon>Bacillaceae</taxon>
        <taxon>Halalkalibacter</taxon>
    </lineage>
</organism>
<keyword evidence="5" id="KW-0805">Transcription regulation</keyword>
<dbReference type="InterPro" id="IPR020449">
    <property type="entry name" value="Tscrpt_reg_AraC-type_HTH"/>
</dbReference>
<dbReference type="PROSITE" id="PS50110">
    <property type="entry name" value="RESPONSE_REGULATORY"/>
    <property type="match status" value="1"/>
</dbReference>
<feature type="domain" description="HTH araC/xylS-type" evidence="10">
    <location>
        <begin position="396"/>
        <end position="493"/>
    </location>
</feature>
<dbReference type="InterPro" id="IPR009057">
    <property type="entry name" value="Homeodomain-like_sf"/>
</dbReference>
<feature type="domain" description="Response regulatory" evidence="11">
    <location>
        <begin position="4"/>
        <end position="121"/>
    </location>
</feature>
<dbReference type="InterPro" id="IPR001789">
    <property type="entry name" value="Sig_transdc_resp-reg_receiver"/>
</dbReference>
<keyword evidence="9" id="KW-0175">Coiled coil</keyword>
<dbReference type="GO" id="GO:0000160">
    <property type="term" value="P:phosphorelay signal transduction system"/>
    <property type="evidence" value="ECO:0007669"/>
    <property type="project" value="UniProtKB-KW"/>
</dbReference>
<dbReference type="OrthoDB" id="1699at2"/>
<evidence type="ECO:0000256" key="6">
    <source>
        <dbReference type="ARBA" id="ARBA00023125"/>
    </source>
</evidence>
<dbReference type="GO" id="GO:0003700">
    <property type="term" value="F:DNA-binding transcription factor activity"/>
    <property type="evidence" value="ECO:0007669"/>
    <property type="project" value="InterPro"/>
</dbReference>
<dbReference type="EMBL" id="BAUU01000007">
    <property type="protein sequence ID" value="GAE29813.1"/>
    <property type="molecule type" value="Genomic_DNA"/>
</dbReference>
<keyword evidence="13" id="KW-1185">Reference proteome</keyword>
<dbReference type="InterPro" id="IPR011006">
    <property type="entry name" value="CheY-like_superfamily"/>
</dbReference>
<feature type="modified residue" description="4-aspartylphosphate" evidence="8">
    <location>
        <position position="56"/>
    </location>
</feature>
<dbReference type="SMART" id="SM00342">
    <property type="entry name" value="HTH_ARAC"/>
    <property type="match status" value="1"/>
</dbReference>
<dbReference type="GO" id="GO:0043565">
    <property type="term" value="F:sequence-specific DNA binding"/>
    <property type="evidence" value="ECO:0007669"/>
    <property type="project" value="InterPro"/>
</dbReference>
<protein>
    <submittedName>
        <fullName evidence="12">Two-component response regulator</fullName>
    </submittedName>
</protein>
<dbReference type="STRING" id="1236971.JCM9152_1198"/>
<dbReference type="PANTHER" id="PTHR42713">
    <property type="entry name" value="HISTIDINE KINASE-RELATED"/>
    <property type="match status" value="1"/>
</dbReference>
<dbReference type="AlphaFoldDB" id="W4QDQ2"/>
<evidence type="ECO:0000256" key="9">
    <source>
        <dbReference type="SAM" id="Coils"/>
    </source>
</evidence>
<dbReference type="Gene3D" id="1.10.10.60">
    <property type="entry name" value="Homeodomain-like"/>
    <property type="match status" value="2"/>
</dbReference>
<gene>
    <name evidence="12" type="ORF">JCM9152_1198</name>
</gene>
<dbReference type="InterPro" id="IPR018060">
    <property type="entry name" value="HTH_AraC"/>
</dbReference>
<reference evidence="12" key="1">
    <citation type="journal article" date="2014" name="Genome Announc.">
        <title>Draft Genome Sequences of Three Alkaliphilic Bacillus Strains, Bacillus wakoensis JCM 9140T, Bacillus akibai JCM 9157T, and Bacillus hemicellulosilyticus JCM 9152T.</title>
        <authorList>
            <person name="Yuki M."/>
            <person name="Oshima K."/>
            <person name="Suda W."/>
            <person name="Oshida Y."/>
            <person name="Kitamura K."/>
            <person name="Iida T."/>
            <person name="Hattori M."/>
            <person name="Ohkuma M."/>
        </authorList>
    </citation>
    <scope>NUCLEOTIDE SEQUENCE [LARGE SCALE GENOMIC DNA]</scope>
    <source>
        <strain evidence="12">JCM 9152</strain>
    </source>
</reference>
<evidence type="ECO:0000256" key="5">
    <source>
        <dbReference type="ARBA" id="ARBA00023015"/>
    </source>
</evidence>
<sequence length="494" mass="57233">MMLKAVICDDEYIVLEGLKKMIKWEKYNIELVGMAHDGIEALSLIEETQPDIVFTDIRMPGMDGLRLIERITEQFPMVICIVFSGFTEFTYLKQAIKLGVIDYIEKPVTIEKIEDAITRTMKRYNEQKELKQLKVEQFETHEERLKKQTLDLLHGQRPATANWTRLLPFSIEDVRGMLILAYDGTSQSFLEDDHCKYLSLTEGARQILVVFLYKEMNAMLWDSLFSWAESIGLTVGCGSVAPTPSELSTSYVQAIKALKHGRYFKETGFIRSEDIGQYDTLPADFSKQEKKLIDCFRREQFDVFLQELNEYFNTHHSTILDPDVSKGTFIKLYYYIIDETKAMLGDLSTANLHLPHIEIQRFDSMDELITWLTSQFHELIAQAQKMKKQTRHSAIDTAIAHIKQHFDKDLTLQQVAEMVDMNPTYFSFLFKEETGESYIKYVTKHRIERAKERLIQGETVADVSARVGYHTPRHFSSVFKKHTGISPGKYKDGE</sequence>
<dbReference type="SUPFAM" id="SSF52172">
    <property type="entry name" value="CheY-like"/>
    <property type="match status" value="1"/>
</dbReference>
<evidence type="ECO:0000256" key="3">
    <source>
        <dbReference type="ARBA" id="ARBA00022553"/>
    </source>
</evidence>
<evidence type="ECO:0000313" key="12">
    <source>
        <dbReference type="EMBL" id="GAE29813.1"/>
    </source>
</evidence>
<evidence type="ECO:0000256" key="7">
    <source>
        <dbReference type="ARBA" id="ARBA00023163"/>
    </source>
</evidence>
<dbReference type="PROSITE" id="PS00041">
    <property type="entry name" value="HTH_ARAC_FAMILY_1"/>
    <property type="match status" value="1"/>
</dbReference>
<dbReference type="InterPro" id="IPR018062">
    <property type="entry name" value="HTH_AraC-typ_CS"/>
</dbReference>
<dbReference type="CDD" id="cd17536">
    <property type="entry name" value="REC_YesN-like"/>
    <property type="match status" value="1"/>
</dbReference>
<accession>W4QDQ2</accession>
<evidence type="ECO:0000256" key="1">
    <source>
        <dbReference type="ARBA" id="ARBA00004496"/>
    </source>
</evidence>
<dbReference type="Gene3D" id="3.40.50.2300">
    <property type="match status" value="1"/>
</dbReference>
<dbReference type="SUPFAM" id="SSF46689">
    <property type="entry name" value="Homeodomain-like"/>
    <property type="match status" value="2"/>
</dbReference>
<evidence type="ECO:0000259" key="11">
    <source>
        <dbReference type="PROSITE" id="PS50110"/>
    </source>
</evidence>
<evidence type="ECO:0000256" key="4">
    <source>
        <dbReference type="ARBA" id="ARBA00023012"/>
    </source>
</evidence>
<dbReference type="Pfam" id="PF12833">
    <property type="entry name" value="HTH_18"/>
    <property type="match status" value="1"/>
</dbReference>
<dbReference type="Pfam" id="PF00072">
    <property type="entry name" value="Response_reg"/>
    <property type="match status" value="1"/>
</dbReference>
<evidence type="ECO:0000256" key="2">
    <source>
        <dbReference type="ARBA" id="ARBA00022490"/>
    </source>
</evidence>
<dbReference type="RefSeq" id="WP_052015627.1">
    <property type="nucleotide sequence ID" value="NZ_BAUU01000007.1"/>
</dbReference>
<keyword evidence="4" id="KW-0902">Two-component regulatory system</keyword>
<comment type="subcellular location">
    <subcellularLocation>
        <location evidence="1">Cytoplasm</location>
    </subcellularLocation>
</comment>
<name>W4QDQ2_9BACI</name>
<keyword evidence="3 8" id="KW-0597">Phosphoprotein</keyword>
<evidence type="ECO:0000259" key="10">
    <source>
        <dbReference type="PROSITE" id="PS01124"/>
    </source>
</evidence>
<feature type="coiled-coil region" evidence="9">
    <location>
        <begin position="110"/>
        <end position="141"/>
    </location>
</feature>
<keyword evidence="6" id="KW-0238">DNA-binding</keyword>
<dbReference type="PRINTS" id="PR00032">
    <property type="entry name" value="HTHARAC"/>
</dbReference>
<dbReference type="Proteomes" id="UP000018895">
    <property type="component" value="Unassembled WGS sequence"/>
</dbReference>
<dbReference type="GO" id="GO:0005737">
    <property type="term" value="C:cytoplasm"/>
    <property type="evidence" value="ECO:0007669"/>
    <property type="project" value="UniProtKB-SubCell"/>
</dbReference>
<comment type="caution">
    <text evidence="12">The sequence shown here is derived from an EMBL/GenBank/DDBJ whole genome shotgun (WGS) entry which is preliminary data.</text>
</comment>
<keyword evidence="2" id="KW-0963">Cytoplasm</keyword>
<dbReference type="SMART" id="SM00448">
    <property type="entry name" value="REC"/>
    <property type="match status" value="1"/>
</dbReference>
<evidence type="ECO:0000256" key="8">
    <source>
        <dbReference type="PROSITE-ProRule" id="PRU00169"/>
    </source>
</evidence>
<dbReference type="PANTHER" id="PTHR42713:SF3">
    <property type="entry name" value="TRANSCRIPTIONAL REGULATORY PROTEIN HPTR"/>
    <property type="match status" value="1"/>
</dbReference>
<proteinExistence type="predicted"/>